<proteinExistence type="predicted"/>
<evidence type="ECO:0000313" key="1">
    <source>
        <dbReference type="EMBL" id="WHZ58613.1"/>
    </source>
</evidence>
<reference evidence="2" key="1">
    <citation type="journal article" date="2025" name="Aquaculture">
        <title>Assessment of the bioflocculant production and safety properties of Metabacillus hrfriensis sp. nov. based on phenotypic and whole-genome sequencing analysis.</title>
        <authorList>
            <person name="Zhang R."/>
            <person name="Zhao Z."/>
            <person name="Luo L."/>
            <person name="Wang S."/>
            <person name="Guo K."/>
            <person name="Xu W."/>
        </authorList>
    </citation>
    <scope>NUCLEOTIDE SEQUENCE [LARGE SCALE GENOMIC DNA]</scope>
    <source>
        <strain evidence="2">CT-WN-B3</strain>
    </source>
</reference>
<dbReference type="Proteomes" id="UP001226091">
    <property type="component" value="Chromosome"/>
</dbReference>
<gene>
    <name evidence="1" type="primary">bstA</name>
    <name evidence="1" type="ORF">QLQ22_04505</name>
</gene>
<keyword evidence="2" id="KW-1185">Reference proteome</keyword>
<keyword evidence="1" id="KW-0808">Transferase</keyword>
<name>A0ACD4RE33_9BACI</name>
<accession>A0ACD4RE33</accession>
<protein>
    <submittedName>
        <fullName evidence="1">Bacillithiol transferase BstA</fullName>
    </submittedName>
</protein>
<evidence type="ECO:0000313" key="2">
    <source>
        <dbReference type="Proteomes" id="UP001226091"/>
    </source>
</evidence>
<sequence length="175" mass="19984">MQDLKYPIGLFYAPEKIETIHLKGWLDELAAAPSRLKTAVLDLSDSQLDTPYREGGWSVRQVVHHLADSHMNAYIRIKLALTEENPVIRPYEEKAWAELSDSKHGEIEVSLVLLEHLHKRLVMLASSLSESDLNRTFYHPANKTSATLAETLGVYAWHGNHHIAHIESLRKRMGW</sequence>
<dbReference type="EMBL" id="CP126116">
    <property type="protein sequence ID" value="WHZ58613.1"/>
    <property type="molecule type" value="Genomic_DNA"/>
</dbReference>
<organism evidence="1 2">
    <name type="scientific">Metabacillus hrfriensis</name>
    <dbReference type="NCBI Taxonomy" id="3048891"/>
    <lineage>
        <taxon>Bacteria</taxon>
        <taxon>Bacillati</taxon>
        <taxon>Bacillota</taxon>
        <taxon>Bacilli</taxon>
        <taxon>Bacillales</taxon>
        <taxon>Bacillaceae</taxon>
        <taxon>Metabacillus</taxon>
    </lineage>
</organism>